<feature type="region of interest" description="Disordered" evidence="1">
    <location>
        <begin position="798"/>
        <end position="821"/>
    </location>
</feature>
<dbReference type="EMBL" id="JBJKFK010000777">
    <property type="protein sequence ID" value="KAL3315320.1"/>
    <property type="molecule type" value="Genomic_DNA"/>
</dbReference>
<proteinExistence type="predicted"/>
<dbReference type="AlphaFoldDB" id="A0ABD2Q6X5"/>
<feature type="region of interest" description="Disordered" evidence="1">
    <location>
        <begin position="89"/>
        <end position="112"/>
    </location>
</feature>
<sequence length="821" mass="94804">MKLYTDIMREIERESKELDDCENKYAHTSDSVGQMSPEDDSLIQLIELEAGNFEAIKDNLNQFMETLRTNLCKLELQEKKIMERIKRLKTKTKGRSESREDHQKTGYGVTEIPSEPTFINRFEPQAVQDKEKKLPLAREVFPHEAASTSNLDSSMSPVHYIAQVKLLKNDEQEEEPRGLVQLRLNQPTKEQNEKNIKLRAFVKLSKSVERNENNSQMSIRPRRKSLNQRNPLRAVAFKVRDSLRGTPEEQLEHLLRCLQEAQIPIEMVEEFIFKMQSRPELDSLVALLREKLAKISPTNSNNATVLTECRTLSSQRHSLKELCLLAAYILRNMNHLPAVCDAFTSLASKFEQQDFIGLTPELEKLESDLKERTSYTGYVKCDIKSIWSSIVSMELLLDDLEIVDDVVDCECKLVLETLYDQFVELLSHLKLQLELSDNSNAPDEEATMYFDARDELDDLRLKHQQFCAENCELKLKLEAATNRLESIFEQEDLDKPVYVISKEKFEHFKKKSAEVLDFTSQDMKQPVNQYLNLVLAGIENIRFDWQSSSLPKEQENELEVVKVLLSRISTILKKSCSLISPEMEAVIEVCEYFSPQSEKRDVKEEDSSKKMALVLLDNFRKSLLREKIDPKDPSFQELNFKLNEIRNKLLREEIAEAENHDSLVWASNTLLQHCENSRNQLLLQVLGQYTQDVEVFPIPKSPHADKSSEYCDLLRMLQIRDTELQYLLACHSPCFCSKTDLDDNQTVEECKALAYTLAAQLRMFEQDYRLVPPADLSQMPVRRLHDILPLECVASTSLKNPPEAPKPRDSVSSARFNYVTS</sequence>
<dbReference type="Proteomes" id="UP001626550">
    <property type="component" value="Unassembled WGS sequence"/>
</dbReference>
<gene>
    <name evidence="2" type="ORF">Ciccas_006052</name>
</gene>
<protein>
    <submittedName>
        <fullName evidence="2">Uncharacterized protein</fullName>
    </submittedName>
</protein>
<comment type="caution">
    <text evidence="2">The sequence shown here is derived from an EMBL/GenBank/DDBJ whole genome shotgun (WGS) entry which is preliminary data.</text>
</comment>
<keyword evidence="3" id="KW-1185">Reference proteome</keyword>
<evidence type="ECO:0000313" key="2">
    <source>
        <dbReference type="EMBL" id="KAL3315320.1"/>
    </source>
</evidence>
<feature type="compositionally biased region" description="Polar residues" evidence="1">
    <location>
        <begin position="810"/>
        <end position="821"/>
    </location>
</feature>
<reference evidence="2 3" key="1">
    <citation type="submission" date="2024-11" db="EMBL/GenBank/DDBJ databases">
        <title>Adaptive evolution of stress response genes in parasites aligns with host niche diversity.</title>
        <authorList>
            <person name="Hahn C."/>
            <person name="Resl P."/>
        </authorList>
    </citation>
    <scope>NUCLEOTIDE SEQUENCE [LARGE SCALE GENOMIC DNA]</scope>
    <source>
        <strain evidence="2">EGGRZ-B1_66</strain>
        <tissue evidence="2">Body</tissue>
    </source>
</reference>
<name>A0ABD2Q6X5_9PLAT</name>
<accession>A0ABD2Q6X5</accession>
<evidence type="ECO:0000256" key="1">
    <source>
        <dbReference type="SAM" id="MobiDB-lite"/>
    </source>
</evidence>
<organism evidence="2 3">
    <name type="scientific">Cichlidogyrus casuarinus</name>
    <dbReference type="NCBI Taxonomy" id="1844966"/>
    <lineage>
        <taxon>Eukaryota</taxon>
        <taxon>Metazoa</taxon>
        <taxon>Spiralia</taxon>
        <taxon>Lophotrochozoa</taxon>
        <taxon>Platyhelminthes</taxon>
        <taxon>Monogenea</taxon>
        <taxon>Monopisthocotylea</taxon>
        <taxon>Dactylogyridea</taxon>
        <taxon>Ancyrocephalidae</taxon>
        <taxon>Cichlidogyrus</taxon>
    </lineage>
</organism>
<feature type="compositionally biased region" description="Basic and acidic residues" evidence="1">
    <location>
        <begin position="94"/>
        <end position="104"/>
    </location>
</feature>
<evidence type="ECO:0000313" key="3">
    <source>
        <dbReference type="Proteomes" id="UP001626550"/>
    </source>
</evidence>